<dbReference type="InterPro" id="IPR020846">
    <property type="entry name" value="MFS_dom"/>
</dbReference>
<dbReference type="InterPro" id="IPR050549">
    <property type="entry name" value="MFS_Trehalose_Transporter"/>
</dbReference>
<feature type="compositionally biased region" description="Polar residues" evidence="6">
    <location>
        <begin position="512"/>
        <end position="521"/>
    </location>
</feature>
<evidence type="ECO:0000256" key="1">
    <source>
        <dbReference type="ARBA" id="ARBA00004141"/>
    </source>
</evidence>
<dbReference type="CDD" id="cd17358">
    <property type="entry name" value="MFS_GLUT6_8_Class3_like"/>
    <property type="match status" value="1"/>
</dbReference>
<comment type="subcellular location">
    <subcellularLocation>
        <location evidence="1">Membrane</location>
        <topology evidence="1">Multi-pass membrane protein</topology>
    </subcellularLocation>
</comment>
<evidence type="ECO:0000313" key="10">
    <source>
        <dbReference type="Proteomes" id="UP001642540"/>
    </source>
</evidence>
<feature type="transmembrane region" description="Helical" evidence="7">
    <location>
        <begin position="217"/>
        <end position="238"/>
    </location>
</feature>
<dbReference type="PROSITE" id="PS50850">
    <property type="entry name" value="MFS"/>
    <property type="match status" value="1"/>
</dbReference>
<dbReference type="InterPro" id="IPR005829">
    <property type="entry name" value="Sugar_transporter_CS"/>
</dbReference>
<evidence type="ECO:0000313" key="9">
    <source>
        <dbReference type="EMBL" id="CAL8125709.1"/>
    </source>
</evidence>
<feature type="transmembrane region" description="Helical" evidence="7">
    <location>
        <begin position="409"/>
        <end position="427"/>
    </location>
</feature>
<keyword evidence="10" id="KW-1185">Reference proteome</keyword>
<evidence type="ECO:0000256" key="5">
    <source>
        <dbReference type="RuleBase" id="RU003346"/>
    </source>
</evidence>
<dbReference type="InterPro" id="IPR005828">
    <property type="entry name" value="MFS_sugar_transport-like"/>
</dbReference>
<feature type="domain" description="Major facilitator superfamily (MFS) profile" evidence="8">
    <location>
        <begin position="63"/>
        <end position="494"/>
    </location>
</feature>
<dbReference type="PANTHER" id="PTHR48021:SF1">
    <property type="entry name" value="GH07001P-RELATED"/>
    <property type="match status" value="1"/>
</dbReference>
<keyword evidence="4 7" id="KW-0472">Membrane</keyword>
<dbReference type="Gene3D" id="1.20.1250.20">
    <property type="entry name" value="MFS general substrate transporter like domains"/>
    <property type="match status" value="1"/>
</dbReference>
<dbReference type="InterPro" id="IPR003663">
    <property type="entry name" value="Sugar/inositol_transpt"/>
</dbReference>
<accession>A0ABP1RC68</accession>
<feature type="transmembrane region" description="Helical" evidence="7">
    <location>
        <begin position="159"/>
        <end position="180"/>
    </location>
</feature>
<comment type="caution">
    <text evidence="9">The sequence shown here is derived from an EMBL/GenBank/DDBJ whole genome shotgun (WGS) entry which is preliminary data.</text>
</comment>
<evidence type="ECO:0000259" key="8">
    <source>
        <dbReference type="PROSITE" id="PS50850"/>
    </source>
</evidence>
<feature type="transmembrane region" description="Helical" evidence="7">
    <location>
        <begin position="107"/>
        <end position="127"/>
    </location>
</feature>
<dbReference type="PANTHER" id="PTHR48021">
    <property type="match status" value="1"/>
</dbReference>
<dbReference type="NCBIfam" id="TIGR00879">
    <property type="entry name" value="SP"/>
    <property type="match status" value="1"/>
</dbReference>
<keyword evidence="3 7" id="KW-1133">Transmembrane helix</keyword>
<comment type="similarity">
    <text evidence="5">Belongs to the major facilitator superfamily. Sugar transporter (TC 2.A.1.1) family.</text>
</comment>
<sequence length="552" mass="60455">MDPIKSPLLTPPKPEEGLSPGLTSTTASSASGIRVQRVRKASFRFSECDGDEDLPQFQGSRWVQYFAALAANMGALALGTVLSWSAVALPDLRRDGSIPMTLTEESWIGSIITLGAVASGPAAGLAIEKLGRRMSMLVLTIPFLAGWLLIFFANGVTMILIGRFITGFCSGVYAVAAPIFTAEMADVSIRGTLCAGFDMMISVGILLIYVYGAFVSWRMQALISAILPVIIFVMMLFVPESPRYLVQKGKTMEATSALLRFRGAYFKEQVDPELRVLKISVRNSQEKSCGWRDLLELPVLRPISIAFIIYFFQVFSGIDPVLFYTVDIFASSGATIDEYYSTIIIGSVQVVFATAGAFLVEYFGRRILLMISEMSMVCSLSVLGYYFFLKQQNGGVSPEGLGWLPLTSLIIYVVAYSVGVGPVGYMIMGEILPHHVKGIAGCVLTSAKWFMSFAMTKFFLDIIDLLGNAGCYWLFGGFCLLGFFYIFFFVPETKGKTLDEIQQEFANSYVRSPRRSQSGTDARTPLLSPADSSYSTSTNPAGYQSLREGNYA</sequence>
<dbReference type="Proteomes" id="UP001642540">
    <property type="component" value="Unassembled WGS sequence"/>
</dbReference>
<evidence type="ECO:0000256" key="4">
    <source>
        <dbReference type="ARBA" id="ARBA00023136"/>
    </source>
</evidence>
<evidence type="ECO:0000256" key="2">
    <source>
        <dbReference type="ARBA" id="ARBA00022692"/>
    </source>
</evidence>
<dbReference type="InterPro" id="IPR044775">
    <property type="entry name" value="MFS_ERD6/Tret1-like"/>
</dbReference>
<feature type="transmembrane region" description="Helical" evidence="7">
    <location>
        <begin position="338"/>
        <end position="360"/>
    </location>
</feature>
<dbReference type="PROSITE" id="PS00216">
    <property type="entry name" value="SUGAR_TRANSPORT_1"/>
    <property type="match status" value="2"/>
</dbReference>
<dbReference type="SUPFAM" id="SSF103473">
    <property type="entry name" value="MFS general substrate transporter"/>
    <property type="match status" value="1"/>
</dbReference>
<feature type="transmembrane region" description="Helical" evidence="7">
    <location>
        <begin position="65"/>
        <end position="87"/>
    </location>
</feature>
<dbReference type="PRINTS" id="PR00171">
    <property type="entry name" value="SUGRTRNSPORT"/>
</dbReference>
<dbReference type="Pfam" id="PF00083">
    <property type="entry name" value="Sugar_tr"/>
    <property type="match status" value="1"/>
</dbReference>
<feature type="transmembrane region" description="Helical" evidence="7">
    <location>
        <begin position="134"/>
        <end position="153"/>
    </location>
</feature>
<feature type="transmembrane region" description="Helical" evidence="7">
    <location>
        <begin position="439"/>
        <end position="460"/>
    </location>
</feature>
<gene>
    <name evidence="9" type="ORF">ODALV1_LOCUS21089</name>
</gene>
<dbReference type="PROSITE" id="PS00217">
    <property type="entry name" value="SUGAR_TRANSPORT_2"/>
    <property type="match status" value="1"/>
</dbReference>
<reference evidence="9 10" key="1">
    <citation type="submission" date="2024-08" db="EMBL/GenBank/DDBJ databases">
        <authorList>
            <person name="Cucini C."/>
            <person name="Frati F."/>
        </authorList>
    </citation>
    <scope>NUCLEOTIDE SEQUENCE [LARGE SCALE GENOMIC DNA]</scope>
</reference>
<evidence type="ECO:0000256" key="7">
    <source>
        <dbReference type="SAM" id="Phobius"/>
    </source>
</evidence>
<feature type="compositionally biased region" description="Polar residues" evidence="6">
    <location>
        <begin position="530"/>
        <end position="542"/>
    </location>
</feature>
<dbReference type="EMBL" id="CAXLJM020000069">
    <property type="protein sequence ID" value="CAL8125709.1"/>
    <property type="molecule type" value="Genomic_DNA"/>
</dbReference>
<protein>
    <recommendedName>
        <fullName evidence="8">Major facilitator superfamily (MFS) profile domain-containing protein</fullName>
    </recommendedName>
</protein>
<keyword evidence="2 7" id="KW-0812">Transmembrane</keyword>
<feature type="transmembrane region" description="Helical" evidence="7">
    <location>
        <begin position="472"/>
        <end position="490"/>
    </location>
</feature>
<feature type="transmembrane region" description="Helical" evidence="7">
    <location>
        <begin position="192"/>
        <end position="211"/>
    </location>
</feature>
<feature type="region of interest" description="Disordered" evidence="6">
    <location>
        <begin position="1"/>
        <end position="30"/>
    </location>
</feature>
<organism evidence="9 10">
    <name type="scientific">Orchesella dallaii</name>
    <dbReference type="NCBI Taxonomy" id="48710"/>
    <lineage>
        <taxon>Eukaryota</taxon>
        <taxon>Metazoa</taxon>
        <taxon>Ecdysozoa</taxon>
        <taxon>Arthropoda</taxon>
        <taxon>Hexapoda</taxon>
        <taxon>Collembola</taxon>
        <taxon>Entomobryomorpha</taxon>
        <taxon>Entomobryoidea</taxon>
        <taxon>Orchesellidae</taxon>
        <taxon>Orchesellinae</taxon>
        <taxon>Orchesella</taxon>
    </lineage>
</organism>
<feature type="region of interest" description="Disordered" evidence="6">
    <location>
        <begin position="512"/>
        <end position="552"/>
    </location>
</feature>
<proteinExistence type="inferred from homology"/>
<name>A0ABP1RC68_9HEXA</name>
<feature type="compositionally biased region" description="Low complexity" evidence="6">
    <location>
        <begin position="17"/>
        <end position="30"/>
    </location>
</feature>
<keyword evidence="5" id="KW-0813">Transport</keyword>
<feature type="transmembrane region" description="Helical" evidence="7">
    <location>
        <begin position="367"/>
        <end position="389"/>
    </location>
</feature>
<evidence type="ECO:0000256" key="6">
    <source>
        <dbReference type="SAM" id="MobiDB-lite"/>
    </source>
</evidence>
<feature type="transmembrane region" description="Helical" evidence="7">
    <location>
        <begin position="299"/>
        <end position="318"/>
    </location>
</feature>
<dbReference type="InterPro" id="IPR036259">
    <property type="entry name" value="MFS_trans_sf"/>
</dbReference>
<evidence type="ECO:0000256" key="3">
    <source>
        <dbReference type="ARBA" id="ARBA00022989"/>
    </source>
</evidence>